<dbReference type="PANTHER" id="PTHR33677:SF3">
    <property type="entry name" value="COPPER-SENSING TRANSCRIPTIONAL REPRESSOR RICR"/>
    <property type="match status" value="1"/>
</dbReference>
<comment type="similarity">
    <text evidence="1">Belongs to the FrmR/RcnR family.</text>
</comment>
<comment type="caution">
    <text evidence="2">The sequence shown here is derived from an EMBL/GenBank/DDBJ whole genome shotgun (WGS) entry which is preliminary data.</text>
</comment>
<evidence type="ECO:0000313" key="3">
    <source>
        <dbReference type="Proteomes" id="UP001139365"/>
    </source>
</evidence>
<dbReference type="GO" id="GO:0046872">
    <property type="term" value="F:metal ion binding"/>
    <property type="evidence" value="ECO:0007669"/>
    <property type="project" value="InterPro"/>
</dbReference>
<dbReference type="Pfam" id="PF02583">
    <property type="entry name" value="Trns_repr_metal"/>
    <property type="match status" value="1"/>
</dbReference>
<dbReference type="Gene3D" id="1.20.58.1000">
    <property type="entry name" value="Metal-sensitive repressor, helix protomer"/>
    <property type="match status" value="1"/>
</dbReference>
<dbReference type="GO" id="GO:0003677">
    <property type="term" value="F:DNA binding"/>
    <property type="evidence" value="ECO:0007669"/>
    <property type="project" value="InterPro"/>
</dbReference>
<reference evidence="2 3" key="1">
    <citation type="submission" date="2022-03" db="EMBL/GenBank/DDBJ databases">
        <title>Metagenome-assembled genomes from swine fecal metagenomes.</title>
        <authorList>
            <person name="Holman D.B."/>
            <person name="Kommadath A."/>
        </authorList>
    </citation>
    <scope>NUCLEOTIDE SEQUENCE [LARGE SCALE GENOMIC DNA]</scope>
    <source>
        <strain evidence="2">SUG147</strain>
    </source>
</reference>
<dbReference type="InterPro" id="IPR003735">
    <property type="entry name" value="Metal_Tscrpt_repr"/>
</dbReference>
<dbReference type="GO" id="GO:0045892">
    <property type="term" value="P:negative regulation of DNA-templated transcription"/>
    <property type="evidence" value="ECO:0007669"/>
    <property type="project" value="UniProtKB-ARBA"/>
</dbReference>
<evidence type="ECO:0000256" key="1">
    <source>
        <dbReference type="ARBA" id="ARBA00005260"/>
    </source>
</evidence>
<gene>
    <name evidence="2" type="ORF">MR241_02560</name>
</gene>
<dbReference type="AlphaFoldDB" id="A0AAE3JZR3"/>
<accession>A0AAE3JZR3</accession>
<evidence type="ECO:0000313" key="2">
    <source>
        <dbReference type="EMBL" id="MCI5755160.1"/>
    </source>
</evidence>
<proteinExistence type="inferred from homology"/>
<dbReference type="EMBL" id="JALEMU010000044">
    <property type="protein sequence ID" value="MCI5755160.1"/>
    <property type="molecule type" value="Genomic_DNA"/>
</dbReference>
<sequence>MIESDAYCIDVLTQSAAASSALAAFERELLNAHISSCVAGDIAAGRTEKSAELAEVLKRLVK</sequence>
<dbReference type="Proteomes" id="UP001139365">
    <property type="component" value="Unassembled WGS sequence"/>
</dbReference>
<dbReference type="InterPro" id="IPR038390">
    <property type="entry name" value="Metal_Tscrpt_repr_sf"/>
</dbReference>
<protein>
    <submittedName>
        <fullName evidence="2">Metal-sensing transcriptional repressor</fullName>
    </submittedName>
</protein>
<organism evidence="2 3">
    <name type="scientific">Candidatus Colimorpha enterica</name>
    <dbReference type="NCBI Taxonomy" id="3083063"/>
    <lineage>
        <taxon>Bacteria</taxon>
        <taxon>Pseudomonadati</taxon>
        <taxon>Bacteroidota</taxon>
        <taxon>Bacteroidia</taxon>
        <taxon>Bacteroidales</taxon>
        <taxon>Candidatus Colimorpha</taxon>
    </lineage>
</organism>
<dbReference type="PANTHER" id="PTHR33677">
    <property type="entry name" value="TRANSCRIPTIONAL REPRESSOR FRMR-RELATED"/>
    <property type="match status" value="1"/>
</dbReference>
<name>A0AAE3JZR3_9BACT</name>